<dbReference type="RefSeq" id="WP_316512837.1">
    <property type="nucleotide sequence ID" value="NZ_OY726395.1"/>
</dbReference>
<keyword evidence="4" id="KW-1185">Reference proteome</keyword>
<dbReference type="Proteomes" id="UP001190466">
    <property type="component" value="Chromosome"/>
</dbReference>
<feature type="compositionally biased region" description="Pro residues" evidence="1">
    <location>
        <begin position="191"/>
        <end position="206"/>
    </location>
</feature>
<gene>
    <name evidence="3" type="ORF">MU0050_004560</name>
</gene>
<feature type="region of interest" description="Disordered" evidence="1">
    <location>
        <begin position="187"/>
        <end position="243"/>
    </location>
</feature>
<evidence type="ECO:0000256" key="1">
    <source>
        <dbReference type="SAM" id="MobiDB-lite"/>
    </source>
</evidence>
<keyword evidence="2" id="KW-1133">Transmembrane helix</keyword>
<proteinExistence type="predicted"/>
<accession>A0ABN9P4L4</accession>
<organism evidence="3 4">
    <name type="scientific">[Mycobacterium] wendilense</name>
    <dbReference type="NCBI Taxonomy" id="3064284"/>
    <lineage>
        <taxon>Bacteria</taxon>
        <taxon>Bacillati</taxon>
        <taxon>Actinomycetota</taxon>
        <taxon>Actinomycetes</taxon>
        <taxon>Mycobacteriales</taxon>
        <taxon>Mycobacteriaceae</taxon>
        <taxon>Mycolicibacter</taxon>
    </lineage>
</organism>
<feature type="region of interest" description="Disordered" evidence="1">
    <location>
        <begin position="147"/>
        <end position="173"/>
    </location>
</feature>
<evidence type="ECO:0000313" key="3">
    <source>
        <dbReference type="EMBL" id="CAJ1586998.1"/>
    </source>
</evidence>
<feature type="compositionally biased region" description="Basic and acidic residues" evidence="1">
    <location>
        <begin position="219"/>
        <end position="243"/>
    </location>
</feature>
<evidence type="ECO:0008006" key="5">
    <source>
        <dbReference type="Google" id="ProtNLM"/>
    </source>
</evidence>
<keyword evidence="2" id="KW-0472">Membrane</keyword>
<protein>
    <recommendedName>
        <fullName evidence="5">Tetratricopeptide repeat protein</fullName>
    </recommendedName>
</protein>
<keyword evidence="2" id="KW-0812">Transmembrane</keyword>
<dbReference type="EMBL" id="OY726395">
    <property type="protein sequence ID" value="CAJ1586998.1"/>
    <property type="molecule type" value="Genomic_DNA"/>
</dbReference>
<feature type="transmembrane region" description="Helical" evidence="2">
    <location>
        <begin position="26"/>
        <end position="51"/>
    </location>
</feature>
<name>A0ABN9P4L4_9MYCO</name>
<evidence type="ECO:0000256" key="2">
    <source>
        <dbReference type="SAM" id="Phobius"/>
    </source>
</evidence>
<evidence type="ECO:0000313" key="4">
    <source>
        <dbReference type="Proteomes" id="UP001190466"/>
    </source>
</evidence>
<reference evidence="3 4" key="1">
    <citation type="submission" date="2023-08" db="EMBL/GenBank/DDBJ databases">
        <authorList>
            <person name="Folkvardsen B D."/>
            <person name="Norman A."/>
        </authorList>
    </citation>
    <scope>NUCLEOTIDE SEQUENCE [LARGE SCALE GENOMIC DNA]</scope>
    <source>
        <strain evidence="3 4">Mu0050</strain>
    </source>
</reference>
<sequence length="243" mass="26018">MLSRWWEGRRAWWQAGDTRLRTRRRLLVYSAPVAALVVVIVLKCVSVLLAGHSAVSSFEERDSEALGSDARIMAVLNVIEPHKAHFAAGLGAALDDRLEEAARSFTAALARTPEGADCPVRVNLVLVQETRGDRAVAAGDGETAAARYGQAREVAEQAPPQCFADNADPDPQRQAVRRDTLPRLEAKLRAPAPPPPPPPAATPPPAGAAVPPGGAGDDETLRRLHPEVGDPLDRLRQILRDGA</sequence>